<protein>
    <submittedName>
        <fullName evidence="2">Uncharacterized protein</fullName>
    </submittedName>
</protein>
<dbReference type="Proteomes" id="UP000075809">
    <property type="component" value="Unassembled WGS sequence"/>
</dbReference>
<dbReference type="AlphaFoldDB" id="A0A151XHR3"/>
<keyword evidence="1" id="KW-0472">Membrane</keyword>
<evidence type="ECO:0000313" key="3">
    <source>
        <dbReference type="Proteomes" id="UP000075809"/>
    </source>
</evidence>
<organism evidence="2 3">
    <name type="scientific">Mycetomoellerius zeteki</name>
    <dbReference type="NCBI Taxonomy" id="64791"/>
    <lineage>
        <taxon>Eukaryota</taxon>
        <taxon>Metazoa</taxon>
        <taxon>Ecdysozoa</taxon>
        <taxon>Arthropoda</taxon>
        <taxon>Hexapoda</taxon>
        <taxon>Insecta</taxon>
        <taxon>Pterygota</taxon>
        <taxon>Neoptera</taxon>
        <taxon>Endopterygota</taxon>
        <taxon>Hymenoptera</taxon>
        <taxon>Apocrita</taxon>
        <taxon>Aculeata</taxon>
        <taxon>Formicoidea</taxon>
        <taxon>Formicidae</taxon>
        <taxon>Myrmicinae</taxon>
        <taxon>Mycetomoellerius</taxon>
    </lineage>
</organism>
<reference evidence="2 3" key="1">
    <citation type="submission" date="2015-09" db="EMBL/GenBank/DDBJ databases">
        <title>Trachymyrmex zeteki WGS genome.</title>
        <authorList>
            <person name="Nygaard S."/>
            <person name="Hu H."/>
            <person name="Boomsma J."/>
            <person name="Zhang G."/>
        </authorList>
    </citation>
    <scope>NUCLEOTIDE SEQUENCE [LARGE SCALE GENOMIC DNA]</scope>
    <source>
        <strain evidence="2">Tzet28-1</strain>
        <tissue evidence="2">Whole body</tissue>
    </source>
</reference>
<feature type="transmembrane region" description="Helical" evidence="1">
    <location>
        <begin position="163"/>
        <end position="183"/>
    </location>
</feature>
<evidence type="ECO:0000256" key="1">
    <source>
        <dbReference type="SAM" id="Phobius"/>
    </source>
</evidence>
<gene>
    <name evidence="2" type="ORF">ALC60_01039</name>
</gene>
<keyword evidence="1" id="KW-0812">Transmembrane</keyword>
<keyword evidence="3" id="KW-1185">Reference proteome</keyword>
<name>A0A151XHR3_9HYME</name>
<evidence type="ECO:0000313" key="2">
    <source>
        <dbReference type="EMBL" id="KYQ59942.1"/>
    </source>
</evidence>
<keyword evidence="1" id="KW-1133">Transmembrane helix</keyword>
<sequence>MQDAVIFESRTLVRPFLGVFGTEVIRSFSRDINANYGGSSSYATGPAASALRRRLRRPVCSLLSSFVAEETKGAYAPCGCRYRAESCEAISGVVVRRGDFNNAPVRAASKRATLHRGLKTHVQELFRRRKAEERHGTTTYFSSPRTLIGRFTNYKAQGGQRTLAGMLAVVSINMPAFALSLFIRLNVNDAKRMLSPGQDAPPSNYSSGNVVLQGAPCGQCRDLCPAGYVPHFWRTPRRERVKTSRAVLRLKSTSREDLKVFKFLSNSHAKAATGSDILLSGTTTIVAQLRSEIRAVAVI</sequence>
<accession>A0A151XHR3</accession>
<proteinExistence type="predicted"/>
<dbReference type="EMBL" id="KQ982116">
    <property type="protein sequence ID" value="KYQ59942.1"/>
    <property type="molecule type" value="Genomic_DNA"/>
</dbReference>